<dbReference type="STRING" id="52770.BSZ40_00610"/>
<dbReference type="PANTHER" id="PTHR13929">
    <property type="entry name" value="1,4-DIHYDROXY-2-NAPHTHOATE OCTAPRENYLTRANSFERASE"/>
    <property type="match status" value="1"/>
</dbReference>
<evidence type="ECO:0000256" key="9">
    <source>
        <dbReference type="NCBIfam" id="TIGR00751"/>
    </source>
</evidence>
<gene>
    <name evidence="8" type="primary">menA</name>
    <name evidence="10" type="ORF">BSZ40_00610</name>
</gene>
<keyword evidence="5 8" id="KW-0812">Transmembrane</keyword>
<dbReference type="NCBIfam" id="NF004751">
    <property type="entry name" value="PRK06080.1-3"/>
    <property type="match status" value="1"/>
</dbReference>
<dbReference type="UniPathway" id="UPA00079">
    <property type="reaction ID" value="UER00168"/>
</dbReference>
<dbReference type="InterPro" id="IPR004657">
    <property type="entry name" value="MenA"/>
</dbReference>
<feature type="transmembrane region" description="Helical" evidence="8">
    <location>
        <begin position="135"/>
        <end position="156"/>
    </location>
</feature>
<name>A0A1Q5PYZ5_9ACTO</name>
<dbReference type="FunCoup" id="A0A1Q5PYZ5">
    <property type="interactions" value="180"/>
</dbReference>
<accession>A0A1Q5PYZ5</accession>
<evidence type="ECO:0000256" key="8">
    <source>
        <dbReference type="HAMAP-Rule" id="MF_01937"/>
    </source>
</evidence>
<feature type="transmembrane region" description="Helical" evidence="8">
    <location>
        <begin position="40"/>
        <end position="56"/>
    </location>
</feature>
<keyword evidence="4 8" id="KW-0808">Transferase</keyword>
<dbReference type="GO" id="GO:0042371">
    <property type="term" value="P:vitamin K biosynthetic process"/>
    <property type="evidence" value="ECO:0007669"/>
    <property type="project" value="TreeGrafter"/>
</dbReference>
<comment type="subcellular location">
    <subcellularLocation>
        <location evidence="8">Cell membrane</location>
        <topology evidence="8">Multi-pass membrane protein</topology>
    </subcellularLocation>
    <subcellularLocation>
        <location evidence="1">Membrane</location>
        <topology evidence="1">Multi-pass membrane protein</topology>
    </subcellularLocation>
</comment>
<dbReference type="PANTHER" id="PTHR13929:SF0">
    <property type="entry name" value="UBIA PRENYLTRANSFERASE DOMAIN-CONTAINING PROTEIN 1"/>
    <property type="match status" value="1"/>
</dbReference>
<evidence type="ECO:0000313" key="10">
    <source>
        <dbReference type="EMBL" id="OKL52649.1"/>
    </source>
</evidence>
<dbReference type="InterPro" id="IPR044878">
    <property type="entry name" value="UbiA_sf"/>
</dbReference>
<dbReference type="GO" id="GO:0005886">
    <property type="term" value="C:plasma membrane"/>
    <property type="evidence" value="ECO:0007669"/>
    <property type="project" value="UniProtKB-SubCell"/>
</dbReference>
<comment type="pathway">
    <text evidence="8">Quinol/quinone metabolism; menaquinone biosynthesis; menaquinol from 1,4-dihydroxy-2-naphthoate: step 1/2.</text>
</comment>
<sequence>MATIRDWLEGARLRTLPLAVSPVLAGTAAAAPAPLWGRALLAGAVAVGLTVGVNFANDYSDGIRGTDAHRVGPPRLTGAGLARPAAVKRAAFAAFAGAAVCGLVLVAVASQWWLIGLGVVAIVAAWFYTGGTRPYGYAGLGDLAVFVFYGLVATLGTTYTQRGSVPPSAWWLAGAAGAWACAVLMVNNLRDIPTDRQAGKRTLAVRLGPAGARAAFTCEVLAPAPLTWLAGRAVGLAHGPGLALTAATLAAGGALALPVLRGASGRALVGVLKFTGLTALGWAAACAALFLA</sequence>
<comment type="function">
    <text evidence="8">Conversion of 1,4-dihydroxy-2-naphthoate (DHNA) to demethylmenaquinone (DMK).</text>
</comment>
<keyword evidence="6 8" id="KW-1133">Transmembrane helix</keyword>
<dbReference type="OrthoDB" id="9767568at2"/>
<comment type="catalytic activity">
    <reaction evidence="8">
        <text>an all-trans-polyprenyl diphosphate + 1,4-dihydroxy-2-naphthoate + H(+) = a 2-demethylmenaquinol + CO2 + diphosphate</text>
        <dbReference type="Rhea" id="RHEA:26478"/>
        <dbReference type="Rhea" id="RHEA-COMP:9563"/>
        <dbReference type="Rhea" id="RHEA-COMP:9564"/>
        <dbReference type="ChEBI" id="CHEBI:11173"/>
        <dbReference type="ChEBI" id="CHEBI:15378"/>
        <dbReference type="ChEBI" id="CHEBI:16526"/>
        <dbReference type="ChEBI" id="CHEBI:33019"/>
        <dbReference type="ChEBI" id="CHEBI:55437"/>
        <dbReference type="ChEBI" id="CHEBI:58914"/>
        <dbReference type="EC" id="2.5.1.74"/>
    </reaction>
</comment>
<dbReference type="InterPro" id="IPR026046">
    <property type="entry name" value="UBIAD1"/>
</dbReference>
<evidence type="ECO:0000256" key="5">
    <source>
        <dbReference type="ARBA" id="ARBA00022692"/>
    </source>
</evidence>
<feature type="transmembrane region" description="Helical" evidence="8">
    <location>
        <begin position="90"/>
        <end position="106"/>
    </location>
</feature>
<dbReference type="GO" id="GO:0009234">
    <property type="term" value="P:menaquinone biosynthetic process"/>
    <property type="evidence" value="ECO:0007669"/>
    <property type="project" value="UniProtKB-UniRule"/>
</dbReference>
<dbReference type="Proteomes" id="UP000185612">
    <property type="component" value="Unassembled WGS sequence"/>
</dbReference>
<feature type="transmembrane region" description="Helical" evidence="8">
    <location>
        <begin position="168"/>
        <end position="189"/>
    </location>
</feature>
<evidence type="ECO:0000256" key="1">
    <source>
        <dbReference type="ARBA" id="ARBA00004141"/>
    </source>
</evidence>
<dbReference type="CDD" id="cd13962">
    <property type="entry name" value="PT_UbiA_UBIAD1"/>
    <property type="match status" value="1"/>
</dbReference>
<feature type="transmembrane region" description="Helical" evidence="8">
    <location>
        <begin position="267"/>
        <end position="291"/>
    </location>
</feature>
<evidence type="ECO:0000256" key="6">
    <source>
        <dbReference type="ARBA" id="ARBA00022989"/>
    </source>
</evidence>
<dbReference type="InParanoid" id="A0A1Q5PYZ5"/>
<feature type="transmembrane region" description="Helical" evidence="8">
    <location>
        <begin position="112"/>
        <end position="128"/>
    </location>
</feature>
<dbReference type="RefSeq" id="WP_073822217.1">
    <property type="nucleotide sequence ID" value="NZ_MQVS01000001.1"/>
</dbReference>
<evidence type="ECO:0000313" key="11">
    <source>
        <dbReference type="Proteomes" id="UP000185612"/>
    </source>
</evidence>
<reference evidence="11" key="1">
    <citation type="submission" date="2016-12" db="EMBL/GenBank/DDBJ databases">
        <authorList>
            <person name="Meng X."/>
        </authorList>
    </citation>
    <scope>NUCLEOTIDE SEQUENCE [LARGE SCALE GENOMIC DNA]</scope>
    <source>
        <strain evidence="11">DSM 20732</strain>
    </source>
</reference>
<dbReference type="AlphaFoldDB" id="A0A1Q5PYZ5"/>
<organism evidence="10 11">
    <name type="scientific">Buchananella hordeovulneris</name>
    <dbReference type="NCBI Taxonomy" id="52770"/>
    <lineage>
        <taxon>Bacteria</taxon>
        <taxon>Bacillati</taxon>
        <taxon>Actinomycetota</taxon>
        <taxon>Actinomycetes</taxon>
        <taxon>Actinomycetales</taxon>
        <taxon>Actinomycetaceae</taxon>
        <taxon>Buchananella</taxon>
    </lineage>
</organism>
<dbReference type="NCBIfam" id="TIGR00751">
    <property type="entry name" value="menA"/>
    <property type="match status" value="1"/>
</dbReference>
<keyword evidence="2 8" id="KW-0474">Menaquinone biosynthesis</keyword>
<keyword evidence="7 8" id="KW-0472">Membrane</keyword>
<evidence type="ECO:0000256" key="4">
    <source>
        <dbReference type="ARBA" id="ARBA00022679"/>
    </source>
</evidence>
<dbReference type="EMBL" id="MQVS01000001">
    <property type="protein sequence ID" value="OKL52649.1"/>
    <property type="molecule type" value="Genomic_DNA"/>
</dbReference>
<feature type="transmembrane region" description="Helical" evidence="8">
    <location>
        <begin position="210"/>
        <end position="230"/>
    </location>
</feature>
<comment type="similarity">
    <text evidence="8">Belongs to the MenA family. Type 1 subfamily.</text>
</comment>
<dbReference type="Gene3D" id="1.10.357.140">
    <property type="entry name" value="UbiA prenyltransferase"/>
    <property type="match status" value="1"/>
</dbReference>
<keyword evidence="11" id="KW-1185">Reference proteome</keyword>
<dbReference type="GO" id="GO:0046428">
    <property type="term" value="F:1,4-dihydroxy-2-naphthoate polyprenyltransferase activity"/>
    <property type="evidence" value="ECO:0007669"/>
    <property type="project" value="UniProtKB-UniRule"/>
</dbReference>
<keyword evidence="3 8" id="KW-1003">Cell membrane</keyword>
<evidence type="ECO:0000256" key="3">
    <source>
        <dbReference type="ARBA" id="ARBA00022475"/>
    </source>
</evidence>
<comment type="caution">
    <text evidence="10">The sequence shown here is derived from an EMBL/GenBank/DDBJ whole genome shotgun (WGS) entry which is preliminary data.</text>
</comment>
<dbReference type="HAMAP" id="MF_01937">
    <property type="entry name" value="MenA_1"/>
    <property type="match status" value="1"/>
</dbReference>
<evidence type="ECO:0000256" key="7">
    <source>
        <dbReference type="ARBA" id="ARBA00023136"/>
    </source>
</evidence>
<dbReference type="InterPro" id="IPR000537">
    <property type="entry name" value="UbiA_prenyltransferase"/>
</dbReference>
<feature type="transmembrane region" description="Helical" evidence="8">
    <location>
        <begin position="242"/>
        <end position="260"/>
    </location>
</feature>
<proteinExistence type="inferred from homology"/>
<protein>
    <recommendedName>
        <fullName evidence="8 9">1,4-dihydroxy-2-naphthoate octaprenyltransferase</fullName>
        <shortName evidence="8">DHNA-octaprenyltransferase</shortName>
        <ecNumber evidence="8 9">2.5.1.74</ecNumber>
    </recommendedName>
</protein>
<dbReference type="Pfam" id="PF01040">
    <property type="entry name" value="UbiA"/>
    <property type="match status" value="1"/>
</dbReference>
<dbReference type="EC" id="2.5.1.74" evidence="8 9"/>
<evidence type="ECO:0000256" key="2">
    <source>
        <dbReference type="ARBA" id="ARBA00022428"/>
    </source>
</evidence>